<organism evidence="1 2">
    <name type="scientific">Clavispora lusitaniae</name>
    <name type="common">Candida lusitaniae</name>
    <dbReference type="NCBI Taxonomy" id="36911"/>
    <lineage>
        <taxon>Eukaryota</taxon>
        <taxon>Fungi</taxon>
        <taxon>Dikarya</taxon>
        <taxon>Ascomycota</taxon>
        <taxon>Saccharomycotina</taxon>
        <taxon>Pichiomycetes</taxon>
        <taxon>Metschnikowiaceae</taxon>
        <taxon>Clavispora</taxon>
    </lineage>
</organism>
<dbReference type="Proteomes" id="UP000326582">
    <property type="component" value="Chromosome 1"/>
</dbReference>
<evidence type="ECO:0000313" key="2">
    <source>
        <dbReference type="Proteomes" id="UP000326582"/>
    </source>
</evidence>
<keyword evidence="2" id="KW-1185">Reference proteome</keyword>
<reference evidence="2" key="1">
    <citation type="journal article" date="2019" name="MBio">
        <title>Comparative genomics for the elucidation of multidrug resistance (MDR) in Candida lusitaniae.</title>
        <authorList>
            <person name="Kannan A."/>
            <person name="Asner S.A."/>
            <person name="Trachsel E."/>
            <person name="Kelly S."/>
            <person name="Parker J."/>
            <person name="Sanglard D."/>
        </authorList>
    </citation>
    <scope>NUCLEOTIDE SEQUENCE [LARGE SCALE GENOMIC DNA]</scope>
    <source>
        <strain evidence="2">P1</strain>
    </source>
</reference>
<protein>
    <submittedName>
        <fullName evidence="1">Uncharacterized protein</fullName>
    </submittedName>
</protein>
<gene>
    <name evidence="1" type="ORF">EJF14_11056</name>
</gene>
<sequence>MTNNKFPISPRRKLSKTPQSPDASNVSLLPNSSNPNIPSFDDESILSWIDSIKLRASETFSSQQLELKQLRDETQKESLREKYRHEIVSEQFDRLSEYLKTKADTKIPSNSLDDSAHLKGHPTSSGPNEESFHLSSSDSDIIEIISSEGEDESEQPSHDEELSSTSESGLEKSAEHIRSDIVDVDSDMDDNSLSEYHSEQYHSGSIIEEEEENVPGGPNISTNHEEVIASIDEDHSLDYDHDIDQMDEYDELSQEEGHADDVESNSYEQVSQQPFHSLPNRRPKLSDTTGGKFDPSLFEHGGMSSSSAEEESGIYNDDSEVSEADMTPGVDIDMASHLLNAMNNTQVIDGEDEYDIGQSMEHSFKPKVEDQEDYEYSFKDDDENQETIRHLEEEERKSQNDEIVVLSSEDEEDMSGPENASSDSEEDSHLSGPTKSDNESNRNLDEAHDLFTNEERRISLNVINHISYNDEQHEEWTEEATHANTTIDPSLNSNLFANIAQEALADIPSTSNALSSDYPADVESDFNRGQVAEIEQSSEIIDDMVKGNEQAEIDLHSKTTEEQENIVSEGSLADSEADVENIQDQGIMIPKANLKYPVFKTIKQESPEVVLHKLEETEKRFHIKLHTLENLKSELGITSIEPEESDSFSATGNTIYEDAQALEDELMQDISRVAQEMAEVHEQIEAIENPQKFVETESIFHEKENEDMNSEDKITYNHSSSLMATSSNLNDPKEFVGLQASNILSENASIEPEPKTQIVPTVLPRNDDSIEKDNADETDVSPNQMEPESINDIPQGIVQDENASEEEIFHDATSSLKVDRQKSTIDNECENKSVSDSVPRDTCLNTSFMNTNENADSVKTNANTNGRKSDDECNFSQNFQEGITNQHTDEEMFSATDDYAENPVSDTASVIQEDLSFDSQDAENHPGQDSSNAEETLERERDRIFENAAEPSADFKKAFCEFEVSSGNKVTVIEPVTSEEVLMTFETETIVESKSIFPTSIEEPTEIIAETTEADVIGELIEITDNLPPDIQTPTEVIEPEDIDGEMIVESFEETTDVVLPTFIQEMESLRGTPVDRDVYPSFSISNKKSDDESLHDEPSRKRLSDIQEESSRIKRPKPSLSSFNPLKWFFPNTKLRKKPSIPVPRLDDVPTENESESSSEAFIEGGAKADQHDSSSDGEGESPIDSGVGFGNNLIEEDTALKDEGDLFTSSEESNVVEEFMVNEDRNEKENIKHENPTDPLESTKESTPLDSSEMSEPSNVADAKKLTHNDPKEKEEGAELPIAGTQTVLDTGEDEAKVRFLSRFSPEVDGDDDDDDDDFVDASGEFGNLEGKETTIGGFQFNIIAPSSENLLNKGKTIMKELESLSEASNDESDEGIENEDMNMSSNNYEENRGSSGKEIGDEVEMYKSENASNSANTSEKSLPEKEEQKSQKTPDNIALAPVESILAVFKDKVNHVIKERDNRISSKANEPEVKKGPLNGIESPEDNHQQELDCQIPQKGSEIPEIQQNVGKHQDDGSSLMQEKSTRNVNDSDMTMHPVAEKRTHPKTGKRKILGLEISEDSTPPPRKRTLRSQTKHELGDENAESVEHEEKNWKEEKPQEAEVPMTPVLGEDLEAKNNEPANFFHSPLKVTKSRSQRKPIQEHSSPTLDVPSSPGRRRVSSGKWLLDSTDHPALRTRSKSPIKRTIQQLSSDIDDEPLKRRRVTRSSKKKAEEEKTKEEELRGRARERR</sequence>
<dbReference type="EMBL" id="CP038484">
    <property type="protein sequence ID" value="QFZ25935.1"/>
    <property type="molecule type" value="Genomic_DNA"/>
</dbReference>
<name>A0ACD0WEN4_CLALS</name>
<evidence type="ECO:0000313" key="1">
    <source>
        <dbReference type="EMBL" id="QFZ25935.1"/>
    </source>
</evidence>
<proteinExistence type="predicted"/>
<accession>A0ACD0WEN4</accession>